<geneLocation type="plasmid" evidence="1 2">
    <name>PBr_lp28-7</name>
</geneLocation>
<reference evidence="1 2" key="1">
    <citation type="journal article" date="2011" name="J. Bacteriol.">
        <title>Whole-genome sequences of two Borrelia afzelii and two Borrelia garinii Lyme disease agent isolates.</title>
        <authorList>
            <person name="Casjens S.R."/>
            <person name="Mongodin E.F."/>
            <person name="Qiu W.-G."/>
            <person name="Dunn J.J."/>
            <person name="Luft B.J."/>
            <person name="Fraser-Liggett C.M."/>
            <person name="Schutzer S.E."/>
        </authorList>
    </citation>
    <scope>NUCLEOTIDE SEQUENCE [LARGE SCALE GENOMIC DNA]</scope>
    <source>
        <strain evidence="1 2">PBr</strain>
    </source>
</reference>
<sequence length="45" mass="5610">MKKIFTLILFLFLLSNLNANMDRQTKKYIKNNYARFENRIYLNFF</sequence>
<evidence type="ECO:0000313" key="1">
    <source>
        <dbReference type="EMBL" id="ACL34949.1"/>
    </source>
</evidence>
<keyword evidence="1" id="KW-0614">Plasmid</keyword>
<gene>
    <name evidence="1" type="ORF">BGAPBR_Aa0003</name>
</gene>
<proteinExistence type="predicted"/>
<dbReference type="AlphaFoldDB" id="B8F1X2"/>
<keyword evidence="2" id="KW-1185">Reference proteome</keyword>
<name>B8F1X2_BORGR</name>
<evidence type="ECO:0000313" key="2">
    <source>
        <dbReference type="Proteomes" id="UP000006103"/>
    </source>
</evidence>
<accession>B8F1X2</accession>
<dbReference type="EMBL" id="CP001311">
    <property type="protein sequence ID" value="ACL34949.1"/>
    <property type="molecule type" value="Genomic_DNA"/>
</dbReference>
<dbReference type="Proteomes" id="UP000006103">
    <property type="component" value="Plasmid PBr_lp28-7"/>
</dbReference>
<organism evidence="1 2">
    <name type="scientific">Borreliella garinii PBr</name>
    <dbReference type="NCBI Taxonomy" id="498743"/>
    <lineage>
        <taxon>Bacteria</taxon>
        <taxon>Pseudomonadati</taxon>
        <taxon>Spirochaetota</taxon>
        <taxon>Spirochaetia</taxon>
        <taxon>Spirochaetales</taxon>
        <taxon>Borreliaceae</taxon>
        <taxon>Borreliella</taxon>
    </lineage>
</organism>
<protein>
    <submittedName>
        <fullName evidence="1">Uncharacterized protein</fullName>
    </submittedName>
</protein>